<evidence type="ECO:0000256" key="9">
    <source>
        <dbReference type="PIRSR" id="PIRSR602401-1"/>
    </source>
</evidence>
<dbReference type="PROSITE" id="PS00086">
    <property type="entry name" value="CYTOCHROME_P450"/>
    <property type="match status" value="1"/>
</dbReference>
<dbReference type="PRINTS" id="PR00463">
    <property type="entry name" value="EP450I"/>
</dbReference>
<dbReference type="InterPro" id="IPR001128">
    <property type="entry name" value="Cyt_P450"/>
</dbReference>
<dbReference type="Pfam" id="PF00067">
    <property type="entry name" value="p450"/>
    <property type="match status" value="1"/>
</dbReference>
<evidence type="ECO:0000256" key="2">
    <source>
        <dbReference type="ARBA" id="ARBA00005179"/>
    </source>
</evidence>
<organism evidence="12 13">
    <name type="scientific">Hypholoma sublateritium (strain FD-334 SS-4)</name>
    <dbReference type="NCBI Taxonomy" id="945553"/>
    <lineage>
        <taxon>Eukaryota</taxon>
        <taxon>Fungi</taxon>
        <taxon>Dikarya</taxon>
        <taxon>Basidiomycota</taxon>
        <taxon>Agaricomycotina</taxon>
        <taxon>Agaricomycetes</taxon>
        <taxon>Agaricomycetidae</taxon>
        <taxon>Agaricales</taxon>
        <taxon>Agaricineae</taxon>
        <taxon>Strophariaceae</taxon>
        <taxon>Hypholoma</taxon>
    </lineage>
</organism>
<dbReference type="CDD" id="cd11065">
    <property type="entry name" value="CYP64-like"/>
    <property type="match status" value="1"/>
</dbReference>
<keyword evidence="7 9" id="KW-0408">Iron</keyword>
<name>A0A0D2P345_HYPSF</name>
<accession>A0A0D2P345</accession>
<evidence type="ECO:0000313" key="12">
    <source>
        <dbReference type="EMBL" id="KJA23111.1"/>
    </source>
</evidence>
<keyword evidence="13" id="KW-1185">Reference proteome</keyword>
<dbReference type="PANTHER" id="PTHR46300">
    <property type="entry name" value="P450, PUTATIVE (EUROFUNG)-RELATED-RELATED"/>
    <property type="match status" value="1"/>
</dbReference>
<dbReference type="STRING" id="945553.A0A0D2P345"/>
<dbReference type="PANTHER" id="PTHR46300:SF7">
    <property type="entry name" value="P450, PUTATIVE (EUROFUNG)-RELATED"/>
    <property type="match status" value="1"/>
</dbReference>
<feature type="signal peptide" evidence="11">
    <location>
        <begin position="1"/>
        <end position="21"/>
    </location>
</feature>
<evidence type="ECO:0000256" key="3">
    <source>
        <dbReference type="ARBA" id="ARBA00010617"/>
    </source>
</evidence>
<dbReference type="SUPFAM" id="SSF48264">
    <property type="entry name" value="Cytochrome P450"/>
    <property type="match status" value="1"/>
</dbReference>
<feature type="chain" id="PRO_5002248526" description="Cytochrome P450" evidence="11">
    <location>
        <begin position="22"/>
        <end position="507"/>
    </location>
</feature>
<evidence type="ECO:0000256" key="1">
    <source>
        <dbReference type="ARBA" id="ARBA00001971"/>
    </source>
</evidence>
<comment type="similarity">
    <text evidence="3 10">Belongs to the cytochrome P450 family.</text>
</comment>
<keyword evidence="4 9" id="KW-0349">Heme</keyword>
<keyword evidence="11" id="KW-0732">Signal</keyword>
<gene>
    <name evidence="12" type="ORF">HYPSUDRAFT_602568</name>
</gene>
<evidence type="ECO:0000256" key="11">
    <source>
        <dbReference type="SAM" id="SignalP"/>
    </source>
</evidence>
<feature type="binding site" description="axial binding residue" evidence="9">
    <location>
        <position position="432"/>
    </location>
    <ligand>
        <name>heme</name>
        <dbReference type="ChEBI" id="CHEBI:30413"/>
    </ligand>
    <ligandPart>
        <name>Fe</name>
        <dbReference type="ChEBI" id="CHEBI:18248"/>
    </ligandPart>
</feature>
<dbReference type="OrthoDB" id="2789670at2759"/>
<dbReference type="InterPro" id="IPR017972">
    <property type="entry name" value="Cyt_P450_CS"/>
</dbReference>
<evidence type="ECO:0000256" key="6">
    <source>
        <dbReference type="ARBA" id="ARBA00023002"/>
    </source>
</evidence>
<dbReference type="GO" id="GO:0020037">
    <property type="term" value="F:heme binding"/>
    <property type="evidence" value="ECO:0007669"/>
    <property type="project" value="InterPro"/>
</dbReference>
<dbReference type="PRINTS" id="PR00385">
    <property type="entry name" value="P450"/>
</dbReference>
<keyword evidence="8 10" id="KW-0503">Monooxygenase</keyword>
<evidence type="ECO:0008006" key="14">
    <source>
        <dbReference type="Google" id="ProtNLM"/>
    </source>
</evidence>
<dbReference type="AlphaFoldDB" id="A0A0D2P345"/>
<dbReference type="InterPro" id="IPR002401">
    <property type="entry name" value="Cyt_P450_E_grp-I"/>
</dbReference>
<dbReference type="GO" id="GO:0016705">
    <property type="term" value="F:oxidoreductase activity, acting on paired donors, with incorporation or reduction of molecular oxygen"/>
    <property type="evidence" value="ECO:0007669"/>
    <property type="project" value="InterPro"/>
</dbReference>
<dbReference type="InterPro" id="IPR036396">
    <property type="entry name" value="Cyt_P450_sf"/>
</dbReference>
<dbReference type="GO" id="GO:0004497">
    <property type="term" value="F:monooxygenase activity"/>
    <property type="evidence" value="ECO:0007669"/>
    <property type="project" value="UniProtKB-KW"/>
</dbReference>
<proteinExistence type="inferred from homology"/>
<evidence type="ECO:0000256" key="10">
    <source>
        <dbReference type="RuleBase" id="RU000461"/>
    </source>
</evidence>
<evidence type="ECO:0000313" key="13">
    <source>
        <dbReference type="Proteomes" id="UP000054270"/>
    </source>
</evidence>
<dbReference type="InterPro" id="IPR050364">
    <property type="entry name" value="Cytochrome_P450_fung"/>
</dbReference>
<evidence type="ECO:0000256" key="4">
    <source>
        <dbReference type="ARBA" id="ARBA00022617"/>
    </source>
</evidence>
<keyword evidence="6 10" id="KW-0560">Oxidoreductase</keyword>
<dbReference type="Gene3D" id="1.10.630.10">
    <property type="entry name" value="Cytochrome P450"/>
    <property type="match status" value="1"/>
</dbReference>
<dbReference type="GO" id="GO:0005506">
    <property type="term" value="F:iron ion binding"/>
    <property type="evidence" value="ECO:0007669"/>
    <property type="project" value="InterPro"/>
</dbReference>
<keyword evidence="5 9" id="KW-0479">Metal-binding</keyword>
<protein>
    <recommendedName>
        <fullName evidence="14">Cytochrome P450</fullName>
    </recommendedName>
</protein>
<comment type="pathway">
    <text evidence="2">Secondary metabolite biosynthesis.</text>
</comment>
<evidence type="ECO:0000256" key="8">
    <source>
        <dbReference type="ARBA" id="ARBA00023033"/>
    </source>
</evidence>
<comment type="cofactor">
    <cofactor evidence="1 9">
        <name>heme</name>
        <dbReference type="ChEBI" id="CHEBI:30413"/>
    </cofactor>
</comment>
<reference evidence="13" key="1">
    <citation type="submission" date="2014-04" db="EMBL/GenBank/DDBJ databases">
        <title>Evolutionary Origins and Diversification of the Mycorrhizal Mutualists.</title>
        <authorList>
            <consortium name="DOE Joint Genome Institute"/>
            <consortium name="Mycorrhizal Genomics Consortium"/>
            <person name="Kohler A."/>
            <person name="Kuo A."/>
            <person name="Nagy L.G."/>
            <person name="Floudas D."/>
            <person name="Copeland A."/>
            <person name="Barry K.W."/>
            <person name="Cichocki N."/>
            <person name="Veneault-Fourrey C."/>
            <person name="LaButti K."/>
            <person name="Lindquist E.A."/>
            <person name="Lipzen A."/>
            <person name="Lundell T."/>
            <person name="Morin E."/>
            <person name="Murat C."/>
            <person name="Riley R."/>
            <person name="Ohm R."/>
            <person name="Sun H."/>
            <person name="Tunlid A."/>
            <person name="Henrissat B."/>
            <person name="Grigoriev I.V."/>
            <person name="Hibbett D.S."/>
            <person name="Martin F."/>
        </authorList>
    </citation>
    <scope>NUCLEOTIDE SEQUENCE [LARGE SCALE GENOMIC DNA]</scope>
    <source>
        <strain evidence="13">FD-334 SS-4</strain>
    </source>
</reference>
<sequence length="507" mass="56955">MSSELTLAILTLSIVSVCVWALKSPQRLPYPPGPPPTSFIAGNMSDISTPNVWRKYTEWTKQYGNIIYLRIFGQPIVILNSLEDALELLERRSGYYSSRPVVPMYEIMEFSSVTTLRAYGPEWRTHRKVFQQAFKPDSCMEYRPIQIKKVYDMLNALLQTPERVEAHSRRYAGSIISSVVYGYDIVSDDDPLVELVESTEQAFTVAPLPKWLVNGFPFLRHIPSWFPGAGFKRYALSIRHKWHQQVDVPFKYTITASESLGGSHTPVVLSLLNGYTSEEDNQMLKEALGSAYSAGVGTTASSIVVFLIAMVTYPQICKRAQDDIDRVTGGQRLPDYGDLKSLPYIQAIIREVLRWRPITPLGITHVNDKDDVYNGYYIPKGSIIYSNIWAMSRDPIKYKDPEVFNPDRFLTEAGELNGDEVSFAFGFGRRICPGRHLTVASIWLAAAVILASFDVEQKKDSSGSAIPLGVKFNDEGVVCTPAGLLCSITPRSEKARQIILEGHRDVF</sequence>
<evidence type="ECO:0000256" key="5">
    <source>
        <dbReference type="ARBA" id="ARBA00022723"/>
    </source>
</evidence>
<evidence type="ECO:0000256" key="7">
    <source>
        <dbReference type="ARBA" id="ARBA00023004"/>
    </source>
</evidence>
<dbReference type="EMBL" id="KN817545">
    <property type="protein sequence ID" value="KJA23111.1"/>
    <property type="molecule type" value="Genomic_DNA"/>
</dbReference>
<dbReference type="Proteomes" id="UP000054270">
    <property type="component" value="Unassembled WGS sequence"/>
</dbReference>